<proteinExistence type="predicted"/>
<keyword evidence="3" id="KW-1185">Reference proteome</keyword>
<dbReference type="EMBL" id="KV918768">
    <property type="protein sequence ID" value="OSX80802.1"/>
    <property type="molecule type" value="Genomic_DNA"/>
</dbReference>
<evidence type="ECO:0000256" key="1">
    <source>
        <dbReference type="SAM" id="MobiDB-lite"/>
    </source>
</evidence>
<evidence type="ECO:0000313" key="2">
    <source>
        <dbReference type="EMBL" id="OSX80802.1"/>
    </source>
</evidence>
<dbReference type="AlphaFoldDB" id="A0A1X6PIX1"/>
<feature type="region of interest" description="Disordered" evidence="1">
    <location>
        <begin position="84"/>
        <end position="119"/>
    </location>
</feature>
<organism evidence="2 3">
    <name type="scientific">Porphyra umbilicalis</name>
    <name type="common">Purple laver</name>
    <name type="synonym">Red alga</name>
    <dbReference type="NCBI Taxonomy" id="2786"/>
    <lineage>
        <taxon>Eukaryota</taxon>
        <taxon>Rhodophyta</taxon>
        <taxon>Bangiophyceae</taxon>
        <taxon>Bangiales</taxon>
        <taxon>Bangiaceae</taxon>
        <taxon>Porphyra</taxon>
    </lineage>
</organism>
<reference evidence="2 3" key="1">
    <citation type="submission" date="2017-03" db="EMBL/GenBank/DDBJ databases">
        <title>WGS assembly of Porphyra umbilicalis.</title>
        <authorList>
            <person name="Brawley S.H."/>
            <person name="Blouin N.A."/>
            <person name="Ficko-Blean E."/>
            <person name="Wheeler G.L."/>
            <person name="Lohr M."/>
            <person name="Goodson H.V."/>
            <person name="Jenkins J.W."/>
            <person name="Blaby-Haas C.E."/>
            <person name="Helliwell K.E."/>
            <person name="Chan C."/>
            <person name="Marriage T."/>
            <person name="Bhattacharya D."/>
            <person name="Klein A.S."/>
            <person name="Badis Y."/>
            <person name="Brodie J."/>
            <person name="Cao Y."/>
            <person name="Collen J."/>
            <person name="Dittami S.M."/>
            <person name="Gachon C.M."/>
            <person name="Green B.R."/>
            <person name="Karpowicz S."/>
            <person name="Kim J.W."/>
            <person name="Kudahl U."/>
            <person name="Lin S."/>
            <person name="Michel G."/>
            <person name="Mittag M."/>
            <person name="Olson B.J."/>
            <person name="Pangilinan J."/>
            <person name="Peng Y."/>
            <person name="Qiu H."/>
            <person name="Shu S."/>
            <person name="Singer J.T."/>
            <person name="Smith A.G."/>
            <person name="Sprecher B.N."/>
            <person name="Wagner V."/>
            <person name="Wang W."/>
            <person name="Wang Z.-Y."/>
            <person name="Yan J."/>
            <person name="Yarish C."/>
            <person name="Zoeuner-Riek S."/>
            <person name="Zhuang Y."/>
            <person name="Zou Y."/>
            <person name="Lindquist E.A."/>
            <person name="Grimwood J."/>
            <person name="Barry K."/>
            <person name="Rokhsar D.S."/>
            <person name="Schmutz J."/>
            <person name="Stiller J.W."/>
            <person name="Grossman A.R."/>
            <person name="Prochnik S.E."/>
        </authorList>
    </citation>
    <scope>NUCLEOTIDE SEQUENCE [LARGE SCALE GENOMIC DNA]</scope>
    <source>
        <strain evidence="2">4086291</strain>
    </source>
</reference>
<gene>
    <name evidence="2" type="ORF">BU14_0032s0060</name>
</gene>
<dbReference type="Proteomes" id="UP000218209">
    <property type="component" value="Unassembled WGS sequence"/>
</dbReference>
<name>A0A1X6PIX1_PORUM</name>
<accession>A0A1X6PIX1</accession>
<sequence>MQRRQHQEVGALRVLVDVDLDFNAHRPACFLVDGEDSHQVVVRREEDESGALPPHQHRVDHHRVGSRGWSVRVHLGRVINDVPADGLNPGLPDCHTFRQTNHGDRGEGMKCGGSRGRGG</sequence>
<feature type="compositionally biased region" description="Gly residues" evidence="1">
    <location>
        <begin position="109"/>
        <end position="119"/>
    </location>
</feature>
<protein>
    <submittedName>
        <fullName evidence="2">Uncharacterized protein</fullName>
    </submittedName>
</protein>
<evidence type="ECO:0000313" key="3">
    <source>
        <dbReference type="Proteomes" id="UP000218209"/>
    </source>
</evidence>